<reference evidence="1" key="1">
    <citation type="journal article" date="2022" name="Int. J. Mol. Sci.">
        <title>Draft Genome of Tanacetum Coccineum: Genomic Comparison of Closely Related Tanacetum-Family Plants.</title>
        <authorList>
            <person name="Yamashiro T."/>
            <person name="Shiraishi A."/>
            <person name="Nakayama K."/>
            <person name="Satake H."/>
        </authorList>
    </citation>
    <scope>NUCLEOTIDE SEQUENCE</scope>
</reference>
<keyword evidence="2" id="KW-1185">Reference proteome</keyword>
<name>A0ABQ5DVB2_9ASTR</name>
<organism evidence="1 2">
    <name type="scientific">Tanacetum coccineum</name>
    <dbReference type="NCBI Taxonomy" id="301880"/>
    <lineage>
        <taxon>Eukaryota</taxon>
        <taxon>Viridiplantae</taxon>
        <taxon>Streptophyta</taxon>
        <taxon>Embryophyta</taxon>
        <taxon>Tracheophyta</taxon>
        <taxon>Spermatophyta</taxon>
        <taxon>Magnoliopsida</taxon>
        <taxon>eudicotyledons</taxon>
        <taxon>Gunneridae</taxon>
        <taxon>Pentapetalae</taxon>
        <taxon>asterids</taxon>
        <taxon>campanulids</taxon>
        <taxon>Asterales</taxon>
        <taxon>Asteraceae</taxon>
        <taxon>Asteroideae</taxon>
        <taxon>Anthemideae</taxon>
        <taxon>Anthemidinae</taxon>
        <taxon>Tanacetum</taxon>
    </lineage>
</organism>
<reference evidence="1" key="2">
    <citation type="submission" date="2022-01" db="EMBL/GenBank/DDBJ databases">
        <authorList>
            <person name="Yamashiro T."/>
            <person name="Shiraishi A."/>
            <person name="Satake H."/>
            <person name="Nakayama K."/>
        </authorList>
    </citation>
    <scope>NUCLEOTIDE SEQUENCE</scope>
</reference>
<evidence type="ECO:0000313" key="1">
    <source>
        <dbReference type="EMBL" id="GJT40779.1"/>
    </source>
</evidence>
<comment type="caution">
    <text evidence="1">The sequence shown here is derived from an EMBL/GenBank/DDBJ whole genome shotgun (WGS) entry which is preliminary data.</text>
</comment>
<protein>
    <submittedName>
        <fullName evidence="1">Uncharacterized protein</fullName>
    </submittedName>
</protein>
<sequence>MNFMVVRSPSPCNVIIGRPGVRNIQAVPLIPHRMPKFPVLGGVLTLRSSRIISLECTMVSGPEAQPFDVIQAARERIKVAIHPKYPEQTIAISSTLTEDGRKALYDLLRCNIDIFV</sequence>
<dbReference type="EMBL" id="BQNB010015502">
    <property type="protein sequence ID" value="GJT40779.1"/>
    <property type="molecule type" value="Genomic_DNA"/>
</dbReference>
<evidence type="ECO:0000313" key="2">
    <source>
        <dbReference type="Proteomes" id="UP001151760"/>
    </source>
</evidence>
<dbReference type="Proteomes" id="UP001151760">
    <property type="component" value="Unassembled WGS sequence"/>
</dbReference>
<accession>A0ABQ5DVB2</accession>
<proteinExistence type="predicted"/>
<gene>
    <name evidence="1" type="ORF">Tco_0940644</name>
</gene>